<organism evidence="12 13">
    <name type="scientific">Cytospora paraplurivora</name>
    <dbReference type="NCBI Taxonomy" id="2898453"/>
    <lineage>
        <taxon>Eukaryota</taxon>
        <taxon>Fungi</taxon>
        <taxon>Dikarya</taxon>
        <taxon>Ascomycota</taxon>
        <taxon>Pezizomycotina</taxon>
        <taxon>Sordariomycetes</taxon>
        <taxon>Sordariomycetidae</taxon>
        <taxon>Diaporthales</taxon>
        <taxon>Cytosporaceae</taxon>
        <taxon>Cytospora</taxon>
    </lineage>
</organism>
<feature type="domain" description="BAH" evidence="11">
    <location>
        <begin position="405"/>
        <end position="524"/>
    </location>
</feature>
<evidence type="ECO:0000256" key="2">
    <source>
        <dbReference type="ARBA" id="ARBA00022737"/>
    </source>
</evidence>
<evidence type="ECO:0000259" key="11">
    <source>
        <dbReference type="PROSITE" id="PS51038"/>
    </source>
</evidence>
<feature type="compositionally biased region" description="Acidic residues" evidence="9">
    <location>
        <begin position="49"/>
        <end position="82"/>
    </location>
</feature>
<dbReference type="CDD" id="cd04369">
    <property type="entry name" value="Bromodomain"/>
    <property type="match status" value="1"/>
</dbReference>
<comment type="caution">
    <text evidence="12">The sequence shown here is derived from an EMBL/GenBank/DDBJ whole genome shotgun (WGS) entry which is preliminary data.</text>
</comment>
<keyword evidence="7" id="KW-0539">Nucleus</keyword>
<dbReference type="Gene3D" id="1.20.920.10">
    <property type="entry name" value="Bromodomain-like"/>
    <property type="match status" value="2"/>
</dbReference>
<evidence type="ECO:0000313" key="12">
    <source>
        <dbReference type="EMBL" id="KAK7746020.1"/>
    </source>
</evidence>
<dbReference type="InterPro" id="IPR048047">
    <property type="entry name" value="RSC1/2_bromodom"/>
</dbReference>
<accession>A0AAN9UGI8</accession>
<evidence type="ECO:0000256" key="7">
    <source>
        <dbReference type="ARBA" id="ARBA00023242"/>
    </source>
</evidence>
<evidence type="ECO:0000256" key="6">
    <source>
        <dbReference type="ARBA" id="ARBA00023163"/>
    </source>
</evidence>
<feature type="domain" description="Bromo" evidence="10">
    <location>
        <begin position="301"/>
        <end position="363"/>
    </location>
</feature>
<dbReference type="PRINTS" id="PR00503">
    <property type="entry name" value="BROMODOMAIN"/>
</dbReference>
<dbReference type="Pfam" id="PF01426">
    <property type="entry name" value="BAH"/>
    <property type="match status" value="1"/>
</dbReference>
<dbReference type="GO" id="GO:0006368">
    <property type="term" value="P:transcription elongation by RNA polymerase II"/>
    <property type="evidence" value="ECO:0007669"/>
    <property type="project" value="TreeGrafter"/>
</dbReference>
<dbReference type="Pfam" id="PF00439">
    <property type="entry name" value="Bromodomain"/>
    <property type="match status" value="2"/>
</dbReference>
<feature type="compositionally biased region" description="Basic and acidic residues" evidence="9">
    <location>
        <begin position="1"/>
        <end position="20"/>
    </location>
</feature>
<evidence type="ECO:0000313" key="13">
    <source>
        <dbReference type="Proteomes" id="UP001320245"/>
    </source>
</evidence>
<sequence>MAPRARDEIMVHDSIEAKGDEDIDMEDAPLDGSGGGQTGAAGAPTEVDGNGEADAEFEADADGGPDTDGPVDGEGQAEDGEPTDTPTIRRGKGGGRGRWRNVEDPHKELRQLIDDTQRYLCAYKEDTVRQKLVKKEYTSFSQFVHDVAQIFRNAQVFNRPNSLIFKYSVRLLDVFRDKLQELINDGSIQAQDAELPDFGELPPVEDSPSPDPEEEEGEDEDEEEEEEEDDEDDDSDDEGGRRRGRRRARTSKKDADDDDDYHKKRGRPPKVFTPTEARIHAILKGLRKPKNDSGTLRVLHFERLPDKQLNKEYYQTIENPIALDQIKRNAKRKKYRNVDELLADLELMFENALQYNEEGSDIYDDAVELQQVARQLVDLEKGKSDDAFRDEEGKLPLSEVQHNGETWKVGDWVHIRNMNDLQKPIVAQIYRLWQDEAGKKWINACWYYRPEQTVHRVSKRFYKNEVMKTGQYRDHLVDDIVDRCFVMFHTRCHKGRPRGFPADKEIYVCEARYNEEKYTFNRIKTWTSCLPDEIREKDYEMDLFDVPRKIKKEPTPIAHLLAPDARETDPLPKPNWGAKDAPPIIGGVHIRPREANHHLPTNPYLTQSFTPSAVPVHQPPRMPMAPTASSTAIPHANANANVYTPPRPIEVYHLRDDIDAAIPSEVREQYQTDDKGHVLFFTAPPLNRPHCGVAEENATLGHSVRYLSDIQKHRAERERKRKERDEALERERAETVAREKEMREQRERELGAVAGQMLGNYFLGLQRGNEILGKELEPVRTEKAAWQAERDAGKIQQQEVLLQQ</sequence>
<name>A0AAN9UGI8_9PEZI</name>
<evidence type="ECO:0000256" key="3">
    <source>
        <dbReference type="ARBA" id="ARBA00022853"/>
    </source>
</evidence>
<dbReference type="PROSITE" id="PS51038">
    <property type="entry name" value="BAH"/>
    <property type="match status" value="1"/>
</dbReference>
<keyword evidence="4" id="KW-0805">Transcription regulation</keyword>
<evidence type="ECO:0000256" key="8">
    <source>
        <dbReference type="PROSITE-ProRule" id="PRU00035"/>
    </source>
</evidence>
<feature type="domain" description="Bromo" evidence="10">
    <location>
        <begin position="126"/>
        <end position="165"/>
    </location>
</feature>
<evidence type="ECO:0000256" key="5">
    <source>
        <dbReference type="ARBA" id="ARBA00023117"/>
    </source>
</evidence>
<feature type="compositionally biased region" description="Acidic residues" evidence="9">
    <location>
        <begin position="211"/>
        <end position="237"/>
    </location>
</feature>
<evidence type="ECO:0000256" key="9">
    <source>
        <dbReference type="SAM" id="MobiDB-lite"/>
    </source>
</evidence>
<dbReference type="GO" id="GO:0016586">
    <property type="term" value="C:RSC-type complex"/>
    <property type="evidence" value="ECO:0007669"/>
    <property type="project" value="InterPro"/>
</dbReference>
<dbReference type="SMART" id="SM00297">
    <property type="entry name" value="BROMO"/>
    <property type="match status" value="2"/>
</dbReference>
<keyword evidence="3" id="KW-0156">Chromatin regulator</keyword>
<dbReference type="SUPFAM" id="SSF47370">
    <property type="entry name" value="Bromodomain"/>
    <property type="match status" value="2"/>
</dbReference>
<dbReference type="CDD" id="cd04717">
    <property type="entry name" value="BAH_polybromo"/>
    <property type="match status" value="1"/>
</dbReference>
<keyword evidence="2" id="KW-0677">Repeat</keyword>
<dbReference type="SMART" id="SM00439">
    <property type="entry name" value="BAH"/>
    <property type="match status" value="1"/>
</dbReference>
<dbReference type="GO" id="GO:0006338">
    <property type="term" value="P:chromatin remodeling"/>
    <property type="evidence" value="ECO:0007669"/>
    <property type="project" value="InterPro"/>
</dbReference>
<dbReference type="InterPro" id="IPR036427">
    <property type="entry name" value="Bromodomain-like_sf"/>
</dbReference>
<feature type="compositionally biased region" description="Basic residues" evidence="9">
    <location>
        <begin position="89"/>
        <end position="99"/>
    </location>
</feature>
<dbReference type="PANTHER" id="PTHR16062">
    <property type="entry name" value="SWI/SNF-RELATED"/>
    <property type="match status" value="1"/>
</dbReference>
<dbReference type="GO" id="GO:0003682">
    <property type="term" value="F:chromatin binding"/>
    <property type="evidence" value="ECO:0007669"/>
    <property type="project" value="InterPro"/>
</dbReference>
<dbReference type="InterPro" id="IPR043151">
    <property type="entry name" value="BAH_sf"/>
</dbReference>
<evidence type="ECO:0000259" key="10">
    <source>
        <dbReference type="PROSITE" id="PS50014"/>
    </source>
</evidence>
<evidence type="ECO:0000256" key="4">
    <source>
        <dbReference type="ARBA" id="ARBA00023015"/>
    </source>
</evidence>
<dbReference type="Gene3D" id="2.30.30.490">
    <property type="match status" value="1"/>
</dbReference>
<feature type="region of interest" description="Disordered" evidence="9">
    <location>
        <begin position="1"/>
        <end position="101"/>
    </location>
</feature>
<keyword evidence="6" id="KW-0804">Transcription</keyword>
<keyword evidence="13" id="KW-1185">Reference proteome</keyword>
<evidence type="ECO:0000256" key="1">
    <source>
        <dbReference type="ARBA" id="ARBA00004123"/>
    </source>
</evidence>
<feature type="region of interest" description="Disordered" evidence="9">
    <location>
        <begin position="714"/>
        <end position="743"/>
    </location>
</feature>
<dbReference type="AlphaFoldDB" id="A0AAN9UGI8"/>
<dbReference type="InterPro" id="IPR037382">
    <property type="entry name" value="Rsc/polybromo"/>
</dbReference>
<dbReference type="Proteomes" id="UP001320245">
    <property type="component" value="Unassembled WGS sequence"/>
</dbReference>
<dbReference type="PROSITE" id="PS50014">
    <property type="entry name" value="BROMODOMAIN_2"/>
    <property type="match status" value="2"/>
</dbReference>
<dbReference type="InterPro" id="IPR001487">
    <property type="entry name" value="Bromodomain"/>
</dbReference>
<dbReference type="PANTHER" id="PTHR16062:SF21">
    <property type="entry name" value="CHROMATIN STRUCTURE-REMODELING COMPLEX SUBUNIT RSC1-RELATED"/>
    <property type="match status" value="1"/>
</dbReference>
<dbReference type="FunFam" id="1.20.920.10:FF:000048">
    <property type="entry name" value="RSC complex subunit (RSC1), putative"/>
    <property type="match status" value="1"/>
</dbReference>
<comment type="subcellular location">
    <subcellularLocation>
        <location evidence="1">Nucleus</location>
    </subcellularLocation>
</comment>
<dbReference type="CDD" id="cd05522">
    <property type="entry name" value="Bromo_Rsc1_2_II"/>
    <property type="match status" value="1"/>
</dbReference>
<reference evidence="12 13" key="1">
    <citation type="journal article" date="2023" name="PLoS ONE">
        <title>Cytospora paraplurivora sp. nov. isolated from orchards with fruit tree decline syndrome in Ontario, Canada.</title>
        <authorList>
            <person name="Ilyukhin E."/>
            <person name="Nguyen H.D.T."/>
            <person name="Castle A.J."/>
            <person name="Ellouze W."/>
        </authorList>
    </citation>
    <scope>NUCLEOTIDE SEQUENCE [LARGE SCALE GENOMIC DNA]</scope>
    <source>
        <strain evidence="12 13">FDS-564</strain>
    </source>
</reference>
<protein>
    <submittedName>
        <fullName evidence="12">Uncharacterized protein</fullName>
    </submittedName>
</protein>
<dbReference type="EMBL" id="JAJSPL020000007">
    <property type="protein sequence ID" value="KAK7746020.1"/>
    <property type="molecule type" value="Genomic_DNA"/>
</dbReference>
<keyword evidence="5 8" id="KW-0103">Bromodomain</keyword>
<proteinExistence type="predicted"/>
<gene>
    <name evidence="12" type="ORF">SLS53_002742</name>
</gene>
<feature type="region of interest" description="Disordered" evidence="9">
    <location>
        <begin position="188"/>
        <end position="275"/>
    </location>
</feature>
<dbReference type="InterPro" id="IPR001025">
    <property type="entry name" value="BAH_dom"/>
</dbReference>